<reference evidence="1" key="2">
    <citation type="journal article" date="2015" name="Fish Shellfish Immunol.">
        <title>Early steps in the European eel (Anguilla anguilla)-Vibrio vulnificus interaction in the gills: Role of the RtxA13 toxin.</title>
        <authorList>
            <person name="Callol A."/>
            <person name="Pajuelo D."/>
            <person name="Ebbesson L."/>
            <person name="Teles M."/>
            <person name="MacKenzie S."/>
            <person name="Amaro C."/>
        </authorList>
    </citation>
    <scope>NUCLEOTIDE SEQUENCE</scope>
</reference>
<reference evidence="1" key="1">
    <citation type="submission" date="2014-11" db="EMBL/GenBank/DDBJ databases">
        <authorList>
            <person name="Amaro Gonzalez C."/>
        </authorList>
    </citation>
    <scope>NUCLEOTIDE SEQUENCE</scope>
</reference>
<dbReference type="SUPFAM" id="SSF48652">
    <property type="entry name" value="Tetraspanin"/>
    <property type="match status" value="1"/>
</dbReference>
<protein>
    <submittedName>
        <fullName evidence="1">Uncharacterized protein</fullName>
    </submittedName>
</protein>
<sequence>MMFNKLQPELKCCGAFNGYQDWGKHVPDSCLCPSDADRCEKIVVHSRLWIMTQAYLTMSPRIWCIRSPVDPS</sequence>
<dbReference type="EMBL" id="GBXM01060985">
    <property type="protein sequence ID" value="JAH47592.1"/>
    <property type="molecule type" value="Transcribed_RNA"/>
</dbReference>
<accession>A0A0E9T234</accession>
<evidence type="ECO:0000313" key="1">
    <source>
        <dbReference type="EMBL" id="JAH47592.1"/>
    </source>
</evidence>
<organism evidence="1">
    <name type="scientific">Anguilla anguilla</name>
    <name type="common">European freshwater eel</name>
    <name type="synonym">Muraena anguilla</name>
    <dbReference type="NCBI Taxonomy" id="7936"/>
    <lineage>
        <taxon>Eukaryota</taxon>
        <taxon>Metazoa</taxon>
        <taxon>Chordata</taxon>
        <taxon>Craniata</taxon>
        <taxon>Vertebrata</taxon>
        <taxon>Euteleostomi</taxon>
        <taxon>Actinopterygii</taxon>
        <taxon>Neopterygii</taxon>
        <taxon>Teleostei</taxon>
        <taxon>Anguilliformes</taxon>
        <taxon>Anguillidae</taxon>
        <taxon>Anguilla</taxon>
    </lineage>
</organism>
<dbReference type="AlphaFoldDB" id="A0A0E9T234"/>
<dbReference type="GO" id="GO:0016020">
    <property type="term" value="C:membrane"/>
    <property type="evidence" value="ECO:0007669"/>
    <property type="project" value="InterPro"/>
</dbReference>
<dbReference type="InterPro" id="IPR008952">
    <property type="entry name" value="Tetraspanin_EC2_sf"/>
</dbReference>
<name>A0A0E9T234_ANGAN</name>
<dbReference type="Gene3D" id="1.10.1450.10">
    <property type="entry name" value="Tetraspanin"/>
    <property type="match status" value="1"/>
</dbReference>
<proteinExistence type="predicted"/>